<evidence type="ECO:0000256" key="10">
    <source>
        <dbReference type="ARBA" id="ARBA00038316"/>
    </source>
</evidence>
<feature type="domain" description="DEAD-box RNA helicase Q" evidence="16">
    <location>
        <begin position="35"/>
        <end position="63"/>
    </location>
</feature>
<dbReference type="EMBL" id="ML004920">
    <property type="protein sequence ID" value="RKP21931.1"/>
    <property type="molecule type" value="Genomic_DNA"/>
</dbReference>
<evidence type="ECO:0000256" key="1">
    <source>
        <dbReference type="ARBA" id="ARBA00004201"/>
    </source>
</evidence>
<comment type="catalytic activity">
    <reaction evidence="11">
        <text>ATP + H2O = ADP + phosphate + H(+)</text>
        <dbReference type="Rhea" id="RHEA:13065"/>
        <dbReference type="ChEBI" id="CHEBI:15377"/>
        <dbReference type="ChEBI" id="CHEBI:15378"/>
        <dbReference type="ChEBI" id="CHEBI:30616"/>
        <dbReference type="ChEBI" id="CHEBI:43474"/>
        <dbReference type="ChEBI" id="CHEBI:456216"/>
        <dbReference type="EC" id="3.6.4.13"/>
    </reaction>
</comment>
<evidence type="ECO:0000313" key="20">
    <source>
        <dbReference type="Proteomes" id="UP000281549"/>
    </source>
</evidence>
<evidence type="ECO:0000256" key="4">
    <source>
        <dbReference type="ARBA" id="ARBA00022741"/>
    </source>
</evidence>
<dbReference type="PROSITE" id="PS51195">
    <property type="entry name" value="Q_MOTIF"/>
    <property type="match status" value="1"/>
</dbReference>
<dbReference type="HOGENOM" id="CLU_003041_30_0_1"/>
<keyword evidence="5 13" id="KW-0378">Hydrolase</keyword>
<protein>
    <recommendedName>
        <fullName evidence="2">RNA helicase</fullName>
        <ecNumber evidence="2">3.6.4.13</ecNumber>
    </recommendedName>
</protein>
<organism evidence="17 19">
    <name type="scientific">Rozella allomycis (strain CSF55)</name>
    <dbReference type="NCBI Taxonomy" id="988480"/>
    <lineage>
        <taxon>Eukaryota</taxon>
        <taxon>Fungi</taxon>
        <taxon>Fungi incertae sedis</taxon>
        <taxon>Cryptomycota</taxon>
        <taxon>Cryptomycota incertae sedis</taxon>
        <taxon>Rozella</taxon>
    </lineage>
</organism>
<dbReference type="Pfam" id="PF00271">
    <property type="entry name" value="Helicase_C"/>
    <property type="match status" value="1"/>
</dbReference>
<dbReference type="FunFam" id="3.40.50.300:FF:000364">
    <property type="entry name" value="ATP-dependent RNA helicase DDX6"/>
    <property type="match status" value="1"/>
</dbReference>
<reference evidence="20" key="2">
    <citation type="journal article" date="2018" name="Nat. Microbiol.">
        <title>Leveraging single-cell genomics to expand the fungal tree of life.</title>
        <authorList>
            <person name="Ahrendt S.R."/>
            <person name="Quandt C.A."/>
            <person name="Ciobanu D."/>
            <person name="Clum A."/>
            <person name="Salamov A."/>
            <person name="Andreopoulos B."/>
            <person name="Cheng J.F."/>
            <person name="Woyke T."/>
            <person name="Pelin A."/>
            <person name="Henrissat B."/>
            <person name="Reynolds N.K."/>
            <person name="Benny G.L."/>
            <person name="Smith M.E."/>
            <person name="James T.Y."/>
            <person name="Grigoriev I.V."/>
        </authorList>
    </citation>
    <scope>NUCLEOTIDE SEQUENCE [LARGE SCALE GENOMIC DNA]</scope>
    <source>
        <strain evidence="20">CSF55</strain>
    </source>
</reference>
<evidence type="ECO:0000259" key="16">
    <source>
        <dbReference type="PROSITE" id="PS51195"/>
    </source>
</evidence>
<dbReference type="InterPro" id="IPR027417">
    <property type="entry name" value="P-loop_NTPase"/>
</dbReference>
<evidence type="ECO:0000256" key="8">
    <source>
        <dbReference type="ARBA" id="ARBA00022845"/>
    </source>
</evidence>
<dbReference type="SMART" id="SM00487">
    <property type="entry name" value="DEXDc"/>
    <property type="match status" value="1"/>
</dbReference>
<evidence type="ECO:0000313" key="17">
    <source>
        <dbReference type="EMBL" id="EPZ36415.1"/>
    </source>
</evidence>
<evidence type="ECO:0000256" key="11">
    <source>
        <dbReference type="ARBA" id="ARBA00047984"/>
    </source>
</evidence>
<keyword evidence="6 13" id="KW-0347">Helicase</keyword>
<dbReference type="OMA" id="TYEDRHT"/>
<dbReference type="InterPro" id="IPR014001">
    <property type="entry name" value="Helicase_ATP-bd"/>
</dbReference>
<dbReference type="GO" id="GO:0000932">
    <property type="term" value="C:P-body"/>
    <property type="evidence" value="ECO:0007669"/>
    <property type="project" value="UniProtKB-SubCell"/>
</dbReference>
<dbReference type="GO" id="GO:0003724">
    <property type="term" value="F:RNA helicase activity"/>
    <property type="evidence" value="ECO:0007669"/>
    <property type="project" value="UniProtKB-EC"/>
</dbReference>
<feature type="domain" description="Helicase ATP-binding" evidence="14">
    <location>
        <begin position="66"/>
        <end position="236"/>
    </location>
</feature>
<reference evidence="17 19" key="1">
    <citation type="journal article" date="2013" name="Curr. Biol.">
        <title>Shared signatures of parasitism and phylogenomics unite Cryptomycota and microsporidia.</title>
        <authorList>
            <person name="James T.Y."/>
            <person name="Pelin A."/>
            <person name="Bonen L."/>
            <person name="Ahrendt S."/>
            <person name="Sain D."/>
            <person name="Corradi N."/>
            <person name="Stajich J.E."/>
        </authorList>
    </citation>
    <scope>NUCLEOTIDE SEQUENCE [LARGE SCALE GENOMIC DNA]</scope>
    <source>
        <strain evidence="17 19">CSF55</strain>
        <strain evidence="17 19">CSF55</strain>
    </source>
</reference>
<name>A0A075B214_ROZAC</name>
<dbReference type="Proteomes" id="UP000030755">
    <property type="component" value="Unassembled WGS sequence"/>
</dbReference>
<dbReference type="PROSITE" id="PS51194">
    <property type="entry name" value="HELICASE_CTER"/>
    <property type="match status" value="1"/>
</dbReference>
<dbReference type="InterPro" id="IPR001650">
    <property type="entry name" value="Helicase_C-like"/>
</dbReference>
<comment type="subcellular location">
    <subcellularLocation>
        <location evidence="1">Cytoplasm</location>
        <location evidence="1">P-body</location>
    </subcellularLocation>
</comment>
<evidence type="ECO:0000256" key="5">
    <source>
        <dbReference type="ARBA" id="ARBA00022801"/>
    </source>
</evidence>
<dbReference type="GO" id="GO:0006417">
    <property type="term" value="P:regulation of translation"/>
    <property type="evidence" value="ECO:0007669"/>
    <property type="project" value="UniProtKB-KW"/>
</dbReference>
<dbReference type="CDD" id="cd17940">
    <property type="entry name" value="DEADc_DDX6"/>
    <property type="match status" value="1"/>
</dbReference>
<dbReference type="OrthoDB" id="10265785at2759"/>
<comment type="similarity">
    <text evidence="10">Belongs to the DEAD box helicase family. DDX6/DHH1 subfamily.</text>
</comment>
<reference evidence="18" key="3">
    <citation type="submission" date="2018-08" db="EMBL/GenBank/DDBJ databases">
        <title>Leveraging single-cell genomics to expand the Fungal Tree of Life.</title>
        <authorList>
            <consortium name="DOE Joint Genome Institute"/>
            <person name="Ahrendt S.R."/>
            <person name="Quandt C.A."/>
            <person name="Ciobanu D."/>
            <person name="Clum A."/>
            <person name="Salamov A."/>
            <person name="Andreopoulos B."/>
            <person name="Cheng J.-F."/>
            <person name="Woyke T."/>
            <person name="Pelin A."/>
            <person name="Henrissat B."/>
            <person name="Reynolds N."/>
            <person name="Benny G.L."/>
            <person name="Smith M.E."/>
            <person name="James T.Y."/>
            <person name="Grigoriev I.V."/>
        </authorList>
    </citation>
    <scope>NUCLEOTIDE SEQUENCE</scope>
    <source>
        <strain evidence="18">CSF55</strain>
    </source>
</reference>
<keyword evidence="4 13" id="KW-0547">Nucleotide-binding</keyword>
<feature type="short sequence motif" description="Q motif" evidence="12">
    <location>
        <begin position="35"/>
        <end position="63"/>
    </location>
</feature>
<dbReference type="CDD" id="cd18787">
    <property type="entry name" value="SF2_C_DEAD"/>
    <property type="match status" value="1"/>
</dbReference>
<dbReference type="SUPFAM" id="SSF52540">
    <property type="entry name" value="P-loop containing nucleoside triphosphate hydrolases"/>
    <property type="match status" value="1"/>
</dbReference>
<dbReference type="GO" id="GO:0016787">
    <property type="term" value="F:hydrolase activity"/>
    <property type="evidence" value="ECO:0007669"/>
    <property type="project" value="UniProtKB-KW"/>
</dbReference>
<accession>A0A075B214</accession>
<evidence type="ECO:0000313" key="19">
    <source>
        <dbReference type="Proteomes" id="UP000030755"/>
    </source>
</evidence>
<dbReference type="GO" id="GO:0010494">
    <property type="term" value="C:cytoplasmic stress granule"/>
    <property type="evidence" value="ECO:0007669"/>
    <property type="project" value="UniProtKB-ARBA"/>
</dbReference>
<dbReference type="Proteomes" id="UP000281549">
    <property type="component" value="Unassembled WGS sequence"/>
</dbReference>
<evidence type="ECO:0000256" key="2">
    <source>
        <dbReference type="ARBA" id="ARBA00012552"/>
    </source>
</evidence>
<dbReference type="PROSITE" id="PS00039">
    <property type="entry name" value="DEAD_ATP_HELICASE"/>
    <property type="match status" value="1"/>
</dbReference>
<dbReference type="Gene3D" id="3.40.50.300">
    <property type="entry name" value="P-loop containing nucleotide triphosphate hydrolases"/>
    <property type="match status" value="2"/>
</dbReference>
<keyword evidence="8" id="KW-0810">Translation regulation</keyword>
<dbReference type="Pfam" id="PF00270">
    <property type="entry name" value="DEAD"/>
    <property type="match status" value="1"/>
</dbReference>
<dbReference type="EC" id="3.6.4.13" evidence="2"/>
<evidence type="ECO:0000259" key="14">
    <source>
        <dbReference type="PROSITE" id="PS51192"/>
    </source>
</evidence>
<keyword evidence="7 13" id="KW-0067">ATP-binding</keyword>
<dbReference type="InterPro" id="IPR011545">
    <property type="entry name" value="DEAD/DEAH_box_helicase_dom"/>
</dbReference>
<evidence type="ECO:0000256" key="12">
    <source>
        <dbReference type="PROSITE-ProRule" id="PRU00552"/>
    </source>
</evidence>
<dbReference type="STRING" id="988480.A0A075B214"/>
<dbReference type="GO" id="GO:0003723">
    <property type="term" value="F:RNA binding"/>
    <property type="evidence" value="ECO:0007669"/>
    <property type="project" value="UniProtKB-KW"/>
</dbReference>
<keyword evidence="19" id="KW-1185">Reference proteome</keyword>
<keyword evidence="9" id="KW-0694">RNA-binding</keyword>
<evidence type="ECO:0000313" key="18">
    <source>
        <dbReference type="EMBL" id="RKP21931.1"/>
    </source>
</evidence>
<dbReference type="FunFam" id="3.40.50.300:FF:000114">
    <property type="entry name" value="ATP-dependent RNA helicase DDX6"/>
    <property type="match status" value="1"/>
</dbReference>
<dbReference type="EMBL" id="KE560565">
    <property type="protein sequence ID" value="EPZ36415.1"/>
    <property type="molecule type" value="Genomic_DNA"/>
</dbReference>
<feature type="domain" description="Helicase C-terminal" evidence="15">
    <location>
        <begin position="246"/>
        <end position="406"/>
    </location>
</feature>
<evidence type="ECO:0000256" key="7">
    <source>
        <dbReference type="ARBA" id="ARBA00022840"/>
    </source>
</evidence>
<dbReference type="PANTHER" id="PTHR47960">
    <property type="entry name" value="DEAD-BOX ATP-DEPENDENT RNA HELICASE 50"/>
    <property type="match status" value="1"/>
</dbReference>
<dbReference type="GO" id="GO:0005524">
    <property type="term" value="F:ATP binding"/>
    <property type="evidence" value="ECO:0007669"/>
    <property type="project" value="UniProtKB-KW"/>
</dbReference>
<dbReference type="InterPro" id="IPR014014">
    <property type="entry name" value="RNA_helicase_DEAD_Q_motif"/>
</dbReference>
<evidence type="ECO:0000259" key="15">
    <source>
        <dbReference type="PROSITE" id="PS51194"/>
    </source>
</evidence>
<sequence length="409" mass="46540">MSNSVQNESNWKAKLQAPVKDLRPKTEDVTATKGNEFEDYYLKRELLMGIYEMGYEHPSPIQEESIPIALTGRDILARAKNGTGKTAAFIIPVLEKVNVSKNEIQALLLVPTRELALQTAQVCKQLGKHMNVQVMVSTGGTNLKEDILRLNNTVHICVATPGRILDLAQKNVADFTKCNVVVMDEADKLLSPEFQPIVEQLINFLPKSRQILLYSATFPVTVKQFKEKYLVKPYEINLMEELTLKGITQYYAFVEERQKVHCLNTLFSKLAINQSIIFCNSANRVELLAKKITELGYSCFYIHSRMPQAERNRVFHDFRSGHCRNLVCTDLFTRGIDIQSVNVVINFDFPKNSETYLHRIGRSGRFGHLGLAVNLITFDDRFNLYKIEQELGTEIMPIPSVIDKMLYAA</sequence>
<evidence type="ECO:0000256" key="9">
    <source>
        <dbReference type="ARBA" id="ARBA00022884"/>
    </source>
</evidence>
<keyword evidence="3" id="KW-0963">Cytoplasm</keyword>
<proteinExistence type="inferred from homology"/>
<gene>
    <name evidence="17" type="ORF">O9G_002917</name>
    <name evidence="18" type="ORF">ROZALSC1DRAFT_26694</name>
</gene>
<dbReference type="SMART" id="SM00490">
    <property type="entry name" value="HELICc"/>
    <property type="match status" value="1"/>
</dbReference>
<dbReference type="PROSITE" id="PS51192">
    <property type="entry name" value="HELICASE_ATP_BIND_1"/>
    <property type="match status" value="1"/>
</dbReference>
<evidence type="ECO:0000256" key="13">
    <source>
        <dbReference type="RuleBase" id="RU000492"/>
    </source>
</evidence>
<evidence type="ECO:0000256" key="3">
    <source>
        <dbReference type="ARBA" id="ARBA00022490"/>
    </source>
</evidence>
<dbReference type="AlphaFoldDB" id="A0A075B214"/>
<evidence type="ECO:0000256" key="6">
    <source>
        <dbReference type="ARBA" id="ARBA00022806"/>
    </source>
</evidence>
<dbReference type="InterPro" id="IPR000629">
    <property type="entry name" value="RNA-helicase_DEAD-box_CS"/>
</dbReference>